<keyword evidence="2" id="KW-0548">Nucleotidyltransferase</keyword>
<feature type="domain" description="Integrase catalytic" evidence="6">
    <location>
        <begin position="619"/>
        <end position="778"/>
    </location>
</feature>
<dbReference type="Pfam" id="PF00665">
    <property type="entry name" value="rve"/>
    <property type="match status" value="1"/>
</dbReference>
<feature type="compositionally biased region" description="Low complexity" evidence="5">
    <location>
        <begin position="97"/>
        <end position="107"/>
    </location>
</feature>
<dbReference type="GO" id="GO:0003676">
    <property type="term" value="F:nucleic acid binding"/>
    <property type="evidence" value="ECO:0007669"/>
    <property type="project" value="InterPro"/>
</dbReference>
<gene>
    <name evidence="7" type="ORF">Tci_029734</name>
</gene>
<accession>A0A6L2L7V8</accession>
<organism evidence="7">
    <name type="scientific">Tanacetum cinerariifolium</name>
    <name type="common">Dalmatian daisy</name>
    <name type="synonym">Chrysanthemum cinerariifolium</name>
    <dbReference type="NCBI Taxonomy" id="118510"/>
    <lineage>
        <taxon>Eukaryota</taxon>
        <taxon>Viridiplantae</taxon>
        <taxon>Streptophyta</taxon>
        <taxon>Embryophyta</taxon>
        <taxon>Tracheophyta</taxon>
        <taxon>Spermatophyta</taxon>
        <taxon>Magnoliopsida</taxon>
        <taxon>eudicotyledons</taxon>
        <taxon>Gunneridae</taxon>
        <taxon>Pentapetalae</taxon>
        <taxon>asterids</taxon>
        <taxon>campanulids</taxon>
        <taxon>Asterales</taxon>
        <taxon>Asteraceae</taxon>
        <taxon>Asteroideae</taxon>
        <taxon>Anthemideae</taxon>
        <taxon>Anthemidinae</taxon>
        <taxon>Tanacetum</taxon>
    </lineage>
</organism>
<comment type="caution">
    <text evidence="7">The sequence shown here is derived from an EMBL/GenBank/DDBJ whole genome shotgun (WGS) entry which is preliminary data.</text>
</comment>
<dbReference type="GO" id="GO:0015074">
    <property type="term" value="P:DNA integration"/>
    <property type="evidence" value="ECO:0007669"/>
    <property type="project" value="InterPro"/>
</dbReference>
<dbReference type="SUPFAM" id="SSF56672">
    <property type="entry name" value="DNA/RNA polymerases"/>
    <property type="match status" value="1"/>
</dbReference>
<sequence>MEEMVNKFIKEGKREHEEMRAFIREFKTTNEHLLKERNNSMSELKFKVYGLSRAISKAQIIDCDVKGVTTRGGKTTTKTIRDTNVANESPTPHHNKPITPTKIPTETEPQKTKEHIVELQTSSIHFPYRLRKEKEETQQHKILENLKQLHINFIEALAQMPKYTKFLKGLVSNKTRLKEACTMTMNERCYAVLLNKLPSKEKDPGSFTIPCDIGHLHINNALADLGASISLMPYTMYEKLDVFNKKVTLRVGSEDVIFDVDQSIKRLHVEDDECFGVNDLDKTIHLKARELLEDAQIDLILLNNLEKCIDQSNLESCGKSIDDFGKPIQRIEQEKTAYPKSQGTQEFERTQNEHLYFASANKINEKKPELKDMPSHLEYAYLKGNDSCPVIISSKLTEKEKILLLQSMGQSYSCRPKVRRTQHGFIQIPIAPKEQEKTIFTCPCGTFSYRRMPFGLCNTPVTFQRCMTTIFHDMVEDFMEVFIDDFLVFGDSFDRCLGFNIEIKDKKGTENLAANHLLRMENPNMGVLTEKEIADEFLDEHLMILKSMLNDDDPWYADYVNYIVRKVVPPKWTTKRRKRFFSQVRNYFWDEPYAFKLCPDNLMRRCVAGDEILEILAHCHSGPTGGHHSASVTGRKVYKAGFYWPSIFKDAKDYVIKCDASVDYVSKWVKAQALPTNDARVVVKFLKGLFARFGVPKALISDRGTHFCNSQWEKAFLKYGVTHKISTSYHPQTNGQTKVNNRALKRILERSVGYNPKDWSEKLNDALWAYRTAYKTPT</sequence>
<dbReference type="InterPro" id="IPR001584">
    <property type="entry name" value="Integrase_cat-core"/>
</dbReference>
<dbReference type="AlphaFoldDB" id="A0A6L2L7V8"/>
<keyword evidence="3" id="KW-0540">Nuclease</keyword>
<keyword evidence="1" id="KW-0808">Transferase</keyword>
<dbReference type="InterPro" id="IPR036397">
    <property type="entry name" value="RNaseH_sf"/>
</dbReference>
<evidence type="ECO:0000256" key="5">
    <source>
        <dbReference type="SAM" id="MobiDB-lite"/>
    </source>
</evidence>
<dbReference type="Gene3D" id="3.30.70.270">
    <property type="match status" value="1"/>
</dbReference>
<keyword evidence="4" id="KW-0255">Endonuclease</keyword>
<dbReference type="CDD" id="cd01647">
    <property type="entry name" value="RT_LTR"/>
    <property type="match status" value="1"/>
</dbReference>
<protein>
    <recommendedName>
        <fullName evidence="6">Integrase catalytic domain-containing protein</fullName>
    </recommendedName>
</protein>
<dbReference type="PANTHER" id="PTHR37984:SF5">
    <property type="entry name" value="PROTEIN NYNRIN-LIKE"/>
    <property type="match status" value="1"/>
</dbReference>
<proteinExistence type="predicted"/>
<dbReference type="InterPro" id="IPR043128">
    <property type="entry name" value="Rev_trsase/Diguanyl_cyclase"/>
</dbReference>
<evidence type="ECO:0000256" key="4">
    <source>
        <dbReference type="ARBA" id="ARBA00022759"/>
    </source>
</evidence>
<dbReference type="Pfam" id="PF17921">
    <property type="entry name" value="Integrase_H2C2"/>
    <property type="match status" value="1"/>
</dbReference>
<dbReference type="PROSITE" id="PS50994">
    <property type="entry name" value="INTEGRASE"/>
    <property type="match status" value="1"/>
</dbReference>
<dbReference type="InterPro" id="IPR050951">
    <property type="entry name" value="Retrovirus_Pol_polyprotein"/>
</dbReference>
<dbReference type="InterPro" id="IPR043502">
    <property type="entry name" value="DNA/RNA_pol_sf"/>
</dbReference>
<dbReference type="SUPFAM" id="SSF53098">
    <property type="entry name" value="Ribonuclease H-like"/>
    <property type="match status" value="1"/>
</dbReference>
<dbReference type="Gene3D" id="3.30.420.10">
    <property type="entry name" value="Ribonuclease H-like superfamily/Ribonuclease H"/>
    <property type="match status" value="1"/>
</dbReference>
<dbReference type="Pfam" id="PF00078">
    <property type="entry name" value="RVT_1"/>
    <property type="match status" value="1"/>
</dbReference>
<name>A0A6L2L7V8_TANCI</name>
<dbReference type="InterPro" id="IPR012337">
    <property type="entry name" value="RNaseH-like_sf"/>
</dbReference>
<evidence type="ECO:0000256" key="2">
    <source>
        <dbReference type="ARBA" id="ARBA00022695"/>
    </source>
</evidence>
<feature type="region of interest" description="Disordered" evidence="5">
    <location>
        <begin position="84"/>
        <end position="109"/>
    </location>
</feature>
<evidence type="ECO:0000259" key="6">
    <source>
        <dbReference type="PROSITE" id="PS50994"/>
    </source>
</evidence>
<dbReference type="InterPro" id="IPR021109">
    <property type="entry name" value="Peptidase_aspartic_dom_sf"/>
</dbReference>
<keyword evidence="4" id="KW-0378">Hydrolase</keyword>
<dbReference type="InterPro" id="IPR041588">
    <property type="entry name" value="Integrase_H2C2"/>
</dbReference>
<evidence type="ECO:0000313" key="7">
    <source>
        <dbReference type="EMBL" id="GEU57756.1"/>
    </source>
</evidence>
<evidence type="ECO:0000256" key="1">
    <source>
        <dbReference type="ARBA" id="ARBA00022679"/>
    </source>
</evidence>
<evidence type="ECO:0000256" key="3">
    <source>
        <dbReference type="ARBA" id="ARBA00022722"/>
    </source>
</evidence>
<dbReference type="PANTHER" id="PTHR37984">
    <property type="entry name" value="PROTEIN CBG26694"/>
    <property type="match status" value="1"/>
</dbReference>
<dbReference type="Gene3D" id="3.10.10.10">
    <property type="entry name" value="HIV Type 1 Reverse Transcriptase, subunit A, domain 1"/>
    <property type="match status" value="1"/>
</dbReference>
<dbReference type="EMBL" id="BKCJ010003887">
    <property type="protein sequence ID" value="GEU57756.1"/>
    <property type="molecule type" value="Genomic_DNA"/>
</dbReference>
<dbReference type="InterPro" id="IPR000477">
    <property type="entry name" value="RT_dom"/>
</dbReference>
<reference evidence="7" key="1">
    <citation type="journal article" date="2019" name="Sci. Rep.">
        <title>Draft genome of Tanacetum cinerariifolium, the natural source of mosquito coil.</title>
        <authorList>
            <person name="Yamashiro T."/>
            <person name="Shiraishi A."/>
            <person name="Satake H."/>
            <person name="Nakayama K."/>
        </authorList>
    </citation>
    <scope>NUCLEOTIDE SEQUENCE</scope>
</reference>
<dbReference type="Gene3D" id="2.40.70.10">
    <property type="entry name" value="Acid Proteases"/>
    <property type="match status" value="1"/>
</dbReference>